<evidence type="ECO:0000313" key="2">
    <source>
        <dbReference type="Proteomes" id="UP000176725"/>
    </source>
</evidence>
<organism evidence="1 2">
    <name type="scientific">Candidatus Woesebacteria bacterium RIFCSPLOWO2_01_FULL_39_25</name>
    <dbReference type="NCBI Taxonomy" id="1802521"/>
    <lineage>
        <taxon>Bacteria</taxon>
        <taxon>Candidatus Woeseibacteriota</taxon>
    </lineage>
</organism>
<sequence length="107" mass="12690">MNYNVNKLRKIEARMQRVVRDPEKIIKLICKIINLSCYDGPLPVPENLRVTYYEFVDMANFVINSEEESKGNTQDLKDLYSEMEKDIREINGFSDETLPEDMEFIYK</sequence>
<evidence type="ECO:0000313" key="1">
    <source>
        <dbReference type="EMBL" id="OGM63608.1"/>
    </source>
</evidence>
<gene>
    <name evidence="1" type="ORF">A2893_02645</name>
</gene>
<dbReference type="STRING" id="1802521.A2893_02645"/>
<proteinExistence type="predicted"/>
<dbReference type="Proteomes" id="UP000176725">
    <property type="component" value="Unassembled WGS sequence"/>
</dbReference>
<name>A0A1F8BJZ0_9BACT</name>
<accession>A0A1F8BJZ0</accession>
<comment type="caution">
    <text evidence="1">The sequence shown here is derived from an EMBL/GenBank/DDBJ whole genome shotgun (WGS) entry which is preliminary data.</text>
</comment>
<dbReference type="AlphaFoldDB" id="A0A1F8BJZ0"/>
<dbReference type="EMBL" id="MGHH01000016">
    <property type="protein sequence ID" value="OGM63608.1"/>
    <property type="molecule type" value="Genomic_DNA"/>
</dbReference>
<protein>
    <submittedName>
        <fullName evidence="1">Uncharacterized protein</fullName>
    </submittedName>
</protein>
<reference evidence="1 2" key="1">
    <citation type="journal article" date="2016" name="Nat. Commun.">
        <title>Thousands of microbial genomes shed light on interconnected biogeochemical processes in an aquifer system.</title>
        <authorList>
            <person name="Anantharaman K."/>
            <person name="Brown C.T."/>
            <person name="Hug L.A."/>
            <person name="Sharon I."/>
            <person name="Castelle C.J."/>
            <person name="Probst A.J."/>
            <person name="Thomas B.C."/>
            <person name="Singh A."/>
            <person name="Wilkins M.J."/>
            <person name="Karaoz U."/>
            <person name="Brodie E.L."/>
            <person name="Williams K.H."/>
            <person name="Hubbard S.S."/>
            <person name="Banfield J.F."/>
        </authorList>
    </citation>
    <scope>NUCLEOTIDE SEQUENCE [LARGE SCALE GENOMIC DNA]</scope>
</reference>